<reference evidence="1" key="2">
    <citation type="submission" date="2023-01" db="EMBL/GenBank/DDBJ databases">
        <authorList>
            <person name="Sun Q."/>
            <person name="Evtushenko L."/>
        </authorList>
    </citation>
    <scope>NUCLEOTIDE SEQUENCE</scope>
    <source>
        <strain evidence="1">VKM B-1513</strain>
    </source>
</reference>
<proteinExistence type="predicted"/>
<gene>
    <name evidence="1" type="ORF">GCM10017621_30770</name>
</gene>
<dbReference type="Proteomes" id="UP001143486">
    <property type="component" value="Unassembled WGS sequence"/>
</dbReference>
<organism evidence="1 2">
    <name type="scientific">Maricaulis virginensis</name>
    <dbReference type="NCBI Taxonomy" id="144022"/>
    <lineage>
        <taxon>Bacteria</taxon>
        <taxon>Pseudomonadati</taxon>
        <taxon>Pseudomonadota</taxon>
        <taxon>Alphaproteobacteria</taxon>
        <taxon>Maricaulales</taxon>
        <taxon>Maricaulaceae</taxon>
        <taxon>Maricaulis</taxon>
    </lineage>
</organism>
<protein>
    <submittedName>
        <fullName evidence="1">Uncharacterized protein</fullName>
    </submittedName>
</protein>
<comment type="caution">
    <text evidence="1">The sequence shown here is derived from an EMBL/GenBank/DDBJ whole genome shotgun (WGS) entry which is preliminary data.</text>
</comment>
<dbReference type="EMBL" id="BSFE01000011">
    <property type="protein sequence ID" value="GLK53569.1"/>
    <property type="molecule type" value="Genomic_DNA"/>
</dbReference>
<dbReference type="AlphaFoldDB" id="A0A9W6IQ56"/>
<sequence>MSANRRLEWRCKRPAGAALVSQAIGRPRCNDIYRRRAGVSGNDVVTDAARVNGMLGVTMAAVARTAAGEIFMTEMMVVLRHSRFHHLSGKGQDGQDCQYCPQQCRQSYLASAKRTDSTNATMPLMIRPVAGHRIQENYISTIIKTLKVAMEQIFIQ</sequence>
<evidence type="ECO:0000313" key="1">
    <source>
        <dbReference type="EMBL" id="GLK53569.1"/>
    </source>
</evidence>
<keyword evidence="2" id="KW-1185">Reference proteome</keyword>
<name>A0A9W6IQ56_9PROT</name>
<accession>A0A9W6IQ56</accession>
<reference evidence="1" key="1">
    <citation type="journal article" date="2014" name="Int. J. Syst. Evol. Microbiol.">
        <title>Complete genome sequence of Corynebacterium casei LMG S-19264T (=DSM 44701T), isolated from a smear-ripened cheese.</title>
        <authorList>
            <consortium name="US DOE Joint Genome Institute (JGI-PGF)"/>
            <person name="Walter F."/>
            <person name="Albersmeier A."/>
            <person name="Kalinowski J."/>
            <person name="Ruckert C."/>
        </authorList>
    </citation>
    <scope>NUCLEOTIDE SEQUENCE</scope>
    <source>
        <strain evidence="1">VKM B-1513</strain>
    </source>
</reference>
<evidence type="ECO:0000313" key="2">
    <source>
        <dbReference type="Proteomes" id="UP001143486"/>
    </source>
</evidence>